<dbReference type="InterPro" id="IPR013632">
    <property type="entry name" value="Rad51_C"/>
</dbReference>
<keyword evidence="6 10" id="KW-0238">DNA-binding</keyword>
<dbReference type="PANTHER" id="PTHR22942:SF30">
    <property type="entry name" value="MEIOTIC RECOMBINATION PROTEIN DMC1_LIM15 HOMOLOG"/>
    <property type="match status" value="1"/>
</dbReference>
<reference evidence="13" key="1">
    <citation type="journal article" date="2020" name="mSystems">
        <title>Genome- and Community-Level Interaction Insights into Carbon Utilization and Element Cycling Functions of Hydrothermarchaeota in Hydrothermal Sediment.</title>
        <authorList>
            <person name="Zhou Z."/>
            <person name="Liu Y."/>
            <person name="Xu W."/>
            <person name="Pan J."/>
            <person name="Luo Z.H."/>
            <person name="Li M."/>
        </authorList>
    </citation>
    <scope>NUCLEOTIDE SEQUENCE [LARGE SCALE GENOMIC DNA]</scope>
    <source>
        <strain evidence="13">SpSt-125</strain>
    </source>
</reference>
<dbReference type="InterPro" id="IPR010995">
    <property type="entry name" value="DNA_repair_Rad51/TF_NusA_a-hlx"/>
</dbReference>
<proteinExistence type="inferred from homology"/>
<evidence type="ECO:0000256" key="2">
    <source>
        <dbReference type="ARBA" id="ARBA00018144"/>
    </source>
</evidence>
<dbReference type="CDD" id="cd19515">
    <property type="entry name" value="archRadA"/>
    <property type="match status" value="1"/>
</dbReference>
<dbReference type="SMART" id="SM00382">
    <property type="entry name" value="AAA"/>
    <property type="match status" value="1"/>
</dbReference>
<feature type="domain" description="RecA family profile 1" evidence="11">
    <location>
        <begin position="84"/>
        <end position="255"/>
    </location>
</feature>
<dbReference type="GO" id="GO:0140664">
    <property type="term" value="F:ATP-dependent DNA damage sensor activity"/>
    <property type="evidence" value="ECO:0007669"/>
    <property type="project" value="InterPro"/>
</dbReference>
<dbReference type="SUPFAM" id="SSF52540">
    <property type="entry name" value="P-loop containing nucleoside triphosphate hydrolases"/>
    <property type="match status" value="1"/>
</dbReference>
<dbReference type="PANTHER" id="PTHR22942">
    <property type="entry name" value="RECA/RAD51/RADA DNA STRAND-PAIRING FAMILY MEMBER"/>
    <property type="match status" value="1"/>
</dbReference>
<evidence type="ECO:0000259" key="12">
    <source>
        <dbReference type="PROSITE" id="PS50163"/>
    </source>
</evidence>
<comment type="caution">
    <text evidence="13">The sequence shown here is derived from an EMBL/GenBank/DDBJ whole genome shotgun (WGS) entry which is preliminary data.</text>
</comment>
<comment type="similarity">
    <text evidence="1 10">Belongs to the eukaryotic RecA-like protein family.</text>
</comment>
<comment type="function">
    <text evidence="8 10">Involved in DNA repair and in homologous recombination. Binds and assemble on single-stranded DNA to form a nucleoprotein filament. Hydrolyzes ATP in a ssDNA-dependent manner and promotes DNA strand exchange between homologous DNA molecules.</text>
</comment>
<dbReference type="InterPro" id="IPR020588">
    <property type="entry name" value="RecA_ATP-bd"/>
</dbReference>
<sequence length="321" mass="35260">MSAVSQSERKIKSLDELGISSTIIKKLQEMGITTLEALAAANPQELSQNLAVPLPTIQKLISQARMALGLGFKTALEIKKERANLPKITTGSKNLDSLLGGGVEIKTVTEFFGEFGSGKTQLCHQLAINVQLPIEKGGLGKKAVYIDSEGTFRWERIEAMARGFGLDPDKAMENIFYVRAVNSDHQMAVVEELKDLISKESIGLVIVDSVTGHFRAEYAGRENLAVRQQKLNRHLHQLMSLAELYDVAVVITNQVMARPDVFYGDPTTAIGGHVLYHAPGIRVQLKKSRGNRRIARIVDAPHLPESEAVFVIIDVGIRDPE</sequence>
<keyword evidence="7 10" id="KW-0233">DNA recombination</keyword>
<dbReference type="EMBL" id="DSEU01000001">
    <property type="protein sequence ID" value="HEM65998.1"/>
    <property type="molecule type" value="Genomic_DNA"/>
</dbReference>
<dbReference type="GO" id="GO:0006310">
    <property type="term" value="P:DNA recombination"/>
    <property type="evidence" value="ECO:0007669"/>
    <property type="project" value="UniProtKB-KW"/>
</dbReference>
<evidence type="ECO:0000256" key="7">
    <source>
        <dbReference type="ARBA" id="ARBA00023172"/>
    </source>
</evidence>
<dbReference type="NCBIfam" id="NF003301">
    <property type="entry name" value="PRK04301.1"/>
    <property type="match status" value="1"/>
</dbReference>
<evidence type="ECO:0000256" key="4">
    <source>
        <dbReference type="ARBA" id="ARBA00022763"/>
    </source>
</evidence>
<dbReference type="InterPro" id="IPR003593">
    <property type="entry name" value="AAA+_ATPase"/>
</dbReference>
<evidence type="ECO:0000256" key="9">
    <source>
        <dbReference type="NCBIfam" id="TIGR02236"/>
    </source>
</evidence>
<dbReference type="PROSITE" id="PS50162">
    <property type="entry name" value="RECA_2"/>
    <property type="match status" value="1"/>
</dbReference>
<evidence type="ECO:0000313" key="13">
    <source>
        <dbReference type="EMBL" id="HEM65998.1"/>
    </source>
</evidence>
<dbReference type="AlphaFoldDB" id="A0A7J2TZI1"/>
<evidence type="ECO:0000256" key="1">
    <source>
        <dbReference type="ARBA" id="ARBA00008050"/>
    </source>
</evidence>
<dbReference type="NCBIfam" id="TIGR02236">
    <property type="entry name" value="recomb_radA"/>
    <property type="match status" value="1"/>
</dbReference>
<dbReference type="InterPro" id="IPR011938">
    <property type="entry name" value="DNA_recomb/repair_RadA"/>
</dbReference>
<dbReference type="GO" id="GO:0005524">
    <property type="term" value="F:ATP binding"/>
    <property type="evidence" value="ECO:0007669"/>
    <property type="project" value="UniProtKB-KW"/>
</dbReference>
<dbReference type="PROSITE" id="PS50163">
    <property type="entry name" value="RECA_3"/>
    <property type="match status" value="1"/>
</dbReference>
<protein>
    <recommendedName>
        <fullName evidence="2 9">DNA repair and recombination protein RadA</fullName>
    </recommendedName>
</protein>
<keyword evidence="5" id="KW-0067">ATP-binding</keyword>
<dbReference type="SUPFAM" id="SSF47794">
    <property type="entry name" value="Rad51 N-terminal domain-like"/>
    <property type="match status" value="1"/>
</dbReference>
<evidence type="ECO:0000256" key="6">
    <source>
        <dbReference type="ARBA" id="ARBA00023125"/>
    </source>
</evidence>
<dbReference type="GO" id="GO:0003684">
    <property type="term" value="F:damaged DNA binding"/>
    <property type="evidence" value="ECO:0007669"/>
    <property type="project" value="InterPro"/>
</dbReference>
<keyword evidence="3" id="KW-0547">Nucleotide-binding</keyword>
<evidence type="ECO:0000256" key="5">
    <source>
        <dbReference type="ARBA" id="ARBA00022840"/>
    </source>
</evidence>
<evidence type="ECO:0000256" key="10">
    <source>
        <dbReference type="PIRNR" id="PIRNR005856"/>
    </source>
</evidence>
<dbReference type="InterPro" id="IPR020587">
    <property type="entry name" value="RecA_monomer-monomer_interface"/>
</dbReference>
<dbReference type="InterPro" id="IPR027417">
    <property type="entry name" value="P-loop_NTPase"/>
</dbReference>
<name>A0A7J2TZI1_9CREN</name>
<dbReference type="FunFam" id="3.40.50.300:FF:002052">
    <property type="entry name" value="DNA repair protein RAD51 homolog"/>
    <property type="match status" value="1"/>
</dbReference>
<feature type="domain" description="RecA family profile 2" evidence="12">
    <location>
        <begin position="260"/>
        <end position="321"/>
    </location>
</feature>
<dbReference type="GO" id="GO:0006281">
    <property type="term" value="P:DNA repair"/>
    <property type="evidence" value="ECO:0007669"/>
    <property type="project" value="InterPro"/>
</dbReference>
<evidence type="ECO:0000256" key="3">
    <source>
        <dbReference type="ARBA" id="ARBA00022741"/>
    </source>
</evidence>
<organism evidence="13">
    <name type="scientific">Ignisphaera aggregans</name>
    <dbReference type="NCBI Taxonomy" id="334771"/>
    <lineage>
        <taxon>Archaea</taxon>
        <taxon>Thermoproteota</taxon>
        <taxon>Thermoprotei</taxon>
        <taxon>Desulfurococcales</taxon>
        <taxon>Desulfurococcaceae</taxon>
        <taxon>Ignisphaera</taxon>
    </lineage>
</organism>
<evidence type="ECO:0000256" key="8">
    <source>
        <dbReference type="ARBA" id="ARBA00025684"/>
    </source>
</evidence>
<dbReference type="Gene3D" id="1.10.150.20">
    <property type="entry name" value="5' to 3' exonuclease, C-terminal subdomain"/>
    <property type="match status" value="1"/>
</dbReference>
<dbReference type="PIRSF" id="PIRSF005856">
    <property type="entry name" value="Rad51"/>
    <property type="match status" value="1"/>
</dbReference>
<evidence type="ECO:0000259" key="11">
    <source>
        <dbReference type="PROSITE" id="PS50162"/>
    </source>
</evidence>
<accession>A0A7J2TZI1</accession>
<keyword evidence="4 10" id="KW-0227">DNA damage</keyword>
<dbReference type="Gene3D" id="3.40.50.300">
    <property type="entry name" value="P-loop containing nucleotide triphosphate hydrolases"/>
    <property type="match status" value="1"/>
</dbReference>
<dbReference type="InterPro" id="IPR016467">
    <property type="entry name" value="DNA_recomb/repair_RecA-like"/>
</dbReference>
<gene>
    <name evidence="13" type="primary">radA</name>
    <name evidence="13" type="ORF">ENO26_00190</name>
</gene>
<dbReference type="Pfam" id="PF08423">
    <property type="entry name" value="Rad51"/>
    <property type="match status" value="1"/>
</dbReference>